<accession>A0ABZ2YLE3</accession>
<evidence type="ECO:0000313" key="2">
    <source>
        <dbReference type="Proteomes" id="UP001485459"/>
    </source>
</evidence>
<name>A0ABZ2YLE3_9BACT</name>
<dbReference type="EMBL" id="CP149822">
    <property type="protein sequence ID" value="WZN40214.1"/>
    <property type="molecule type" value="Genomic_DNA"/>
</dbReference>
<dbReference type="Proteomes" id="UP001485459">
    <property type="component" value="Chromosome"/>
</dbReference>
<gene>
    <name evidence="1" type="ORF">WJU16_19785</name>
</gene>
<dbReference type="RefSeq" id="WP_341835141.1">
    <property type="nucleotide sequence ID" value="NZ_CP149822.1"/>
</dbReference>
<protein>
    <submittedName>
        <fullName evidence="1">Uncharacterized protein</fullName>
    </submittedName>
</protein>
<sequence length="363" mass="38298">MGPAGGTVEYPGARITLTIPAGALDNETEFFIQPITNTAPGGKGLAYRLQPEALTFKKPATLTIRFTAEDLLGTIPGALGIATQKADGIWYTVGALRNLANKTLSVQTTHFSDWSFFEAISLQPAMVAADPGQQVSLAVKCVLPGQDDLLEPLTPQGKETALLDPKTLLDPRYIEKWTLQGSGQLAGNTNTGKYTAPAQIPATNPALVTVDITSNENAVGILVSRIFTAPEGISVSVAGGGWTTYGNSGGHITSGESFVMAEQNGTTASVKWQGKQPGQWTWDLTNVIFLLNIGTAQTYAQMYNAGGQAVPSHGSLHVLETGSSGPWIIGSASMESAGHFIHSTPPVTTTTPVKAYFRVKRLN</sequence>
<evidence type="ECO:0000313" key="1">
    <source>
        <dbReference type="EMBL" id="WZN40214.1"/>
    </source>
</evidence>
<dbReference type="Gene3D" id="2.60.220.30">
    <property type="match status" value="1"/>
</dbReference>
<keyword evidence="2" id="KW-1185">Reference proteome</keyword>
<reference evidence="2" key="1">
    <citation type="submission" date="2024-03" db="EMBL/GenBank/DDBJ databases">
        <title>Chitinophaga horti sp. nov., isolated from garden soil.</title>
        <authorList>
            <person name="Lee D.S."/>
            <person name="Han D.M."/>
            <person name="Baek J.H."/>
            <person name="Choi D.G."/>
            <person name="Jeon J.H."/>
            <person name="Jeon C.O."/>
        </authorList>
    </citation>
    <scope>NUCLEOTIDE SEQUENCE [LARGE SCALE GENOMIC DNA]</scope>
    <source>
        <strain evidence="2">GPA1</strain>
    </source>
</reference>
<organism evidence="1 2">
    <name type="scientific">Chitinophaga pollutisoli</name>
    <dbReference type="NCBI Taxonomy" id="3133966"/>
    <lineage>
        <taxon>Bacteria</taxon>
        <taxon>Pseudomonadati</taxon>
        <taxon>Bacteroidota</taxon>
        <taxon>Chitinophagia</taxon>
        <taxon>Chitinophagales</taxon>
        <taxon>Chitinophagaceae</taxon>
        <taxon>Chitinophaga</taxon>
    </lineage>
</organism>
<proteinExistence type="predicted"/>